<dbReference type="EMBL" id="WXXP01000003">
    <property type="protein sequence ID" value="NEK49213.1"/>
    <property type="molecule type" value="Genomic_DNA"/>
</dbReference>
<feature type="transmembrane region" description="Helical" evidence="1">
    <location>
        <begin position="207"/>
        <end position="226"/>
    </location>
</feature>
<feature type="transmembrane region" description="Helical" evidence="1">
    <location>
        <begin position="232"/>
        <end position="253"/>
    </location>
</feature>
<feature type="domain" description="Acyltransferase 3" evidence="2">
    <location>
        <begin position="4"/>
        <end position="324"/>
    </location>
</feature>
<feature type="transmembrane region" description="Helical" evidence="1">
    <location>
        <begin position="274"/>
        <end position="292"/>
    </location>
</feature>
<comment type="caution">
    <text evidence="3">The sequence shown here is derived from an EMBL/GenBank/DDBJ whole genome shotgun (WGS) entry which is preliminary data.</text>
</comment>
<keyword evidence="1" id="KW-0812">Transmembrane</keyword>
<feature type="transmembrane region" description="Helical" evidence="1">
    <location>
        <begin position="125"/>
        <end position="146"/>
    </location>
</feature>
<dbReference type="GO" id="GO:0016020">
    <property type="term" value="C:membrane"/>
    <property type="evidence" value="ECO:0007669"/>
    <property type="project" value="TreeGrafter"/>
</dbReference>
<dbReference type="PANTHER" id="PTHR23028">
    <property type="entry name" value="ACETYLTRANSFERASE"/>
    <property type="match status" value="1"/>
</dbReference>
<gene>
    <name evidence="3" type="ORF">GUK36_07200</name>
</gene>
<organism evidence="3 4">
    <name type="scientific">Rhizobium leguminosarum</name>
    <dbReference type="NCBI Taxonomy" id="384"/>
    <lineage>
        <taxon>Bacteria</taxon>
        <taxon>Pseudomonadati</taxon>
        <taxon>Pseudomonadota</taxon>
        <taxon>Alphaproteobacteria</taxon>
        <taxon>Hyphomicrobiales</taxon>
        <taxon>Rhizobiaceae</taxon>
        <taxon>Rhizobium/Agrobacterium group</taxon>
        <taxon>Rhizobium</taxon>
    </lineage>
</organism>
<dbReference type="GO" id="GO:0000271">
    <property type="term" value="P:polysaccharide biosynthetic process"/>
    <property type="evidence" value="ECO:0007669"/>
    <property type="project" value="TreeGrafter"/>
</dbReference>
<feature type="transmembrane region" description="Helical" evidence="1">
    <location>
        <begin position="32"/>
        <end position="52"/>
    </location>
</feature>
<keyword evidence="3" id="KW-0808">Transferase</keyword>
<protein>
    <submittedName>
        <fullName evidence="3">Acyltransferase family protein</fullName>
    </submittedName>
</protein>
<dbReference type="GO" id="GO:0016747">
    <property type="term" value="F:acyltransferase activity, transferring groups other than amino-acyl groups"/>
    <property type="evidence" value="ECO:0007669"/>
    <property type="project" value="InterPro"/>
</dbReference>
<dbReference type="AlphaFoldDB" id="A0A6P0DBB3"/>
<proteinExistence type="predicted"/>
<dbReference type="Proteomes" id="UP000471409">
    <property type="component" value="Unassembled WGS sequence"/>
</dbReference>
<dbReference type="InterPro" id="IPR050879">
    <property type="entry name" value="Acyltransferase_3"/>
</dbReference>
<sequence length="343" mass="37864">MREHQLDGLRAFALLSVFYSHFWQESSNLGHLGVRFFFVLSGFLITNILLDVKGHDNHTAGITVFFARRAARIWPPYFLTLGFCWLAAGPLRLPMMQESLPWHALFLSNIWYATHGSEPWALGHLWTLAVEEQFYLIWPFVILALPSRHFLKLCGALVSCTVLYRVCAFALGKVDEANALPFDSIDALAAGAALSFLSAEGWSAPRWLLWLSVPVGLAGSIMQIAFDLGNLVQWVVLEAALVLPLAAIVAVASKGQFLKILANRSLSGLGRISYGAYLFHLPVWAVLFALSARFGVGDFFSRGPLTMLVAGSLSVLTALVSWIMVERPVMAWSKRLTSRLAAA</sequence>
<dbReference type="PANTHER" id="PTHR23028:SF53">
    <property type="entry name" value="ACYL_TRANSF_3 DOMAIN-CONTAINING PROTEIN"/>
    <property type="match status" value="1"/>
</dbReference>
<keyword evidence="1" id="KW-0472">Membrane</keyword>
<evidence type="ECO:0000259" key="2">
    <source>
        <dbReference type="Pfam" id="PF01757"/>
    </source>
</evidence>
<evidence type="ECO:0000313" key="4">
    <source>
        <dbReference type="Proteomes" id="UP000471409"/>
    </source>
</evidence>
<feature type="transmembrane region" description="Helical" evidence="1">
    <location>
        <begin position="73"/>
        <end position="93"/>
    </location>
</feature>
<evidence type="ECO:0000256" key="1">
    <source>
        <dbReference type="SAM" id="Phobius"/>
    </source>
</evidence>
<dbReference type="InterPro" id="IPR002656">
    <property type="entry name" value="Acyl_transf_3_dom"/>
</dbReference>
<accession>A0A6P0DBB3</accession>
<evidence type="ECO:0000313" key="3">
    <source>
        <dbReference type="EMBL" id="NEK49213.1"/>
    </source>
</evidence>
<keyword evidence="1" id="KW-1133">Transmembrane helix</keyword>
<keyword evidence="3" id="KW-0012">Acyltransferase</keyword>
<feature type="transmembrane region" description="Helical" evidence="1">
    <location>
        <begin position="304"/>
        <end position="325"/>
    </location>
</feature>
<dbReference type="RefSeq" id="WP_018242544.1">
    <property type="nucleotide sequence ID" value="NZ_CP121635.1"/>
</dbReference>
<name>A0A6P0DBB3_RHILE</name>
<reference evidence="3 4" key="1">
    <citation type="submission" date="2020-01" db="EMBL/GenBank/DDBJ databases">
        <title>Rhizobium genotypes associated with high levels of biological nitrogen fixation by grain legumes in a temperate-maritime cropping system.</title>
        <authorList>
            <person name="Maluk M."/>
            <person name="Francesc Ferrando Molina F."/>
            <person name="Lopez Del Egido L."/>
            <person name="Lafos M."/>
            <person name="Langarica-Fuentes A."/>
            <person name="Gebre Yohannes G."/>
            <person name="Young M.W."/>
            <person name="Martin P."/>
            <person name="Gantlett R."/>
            <person name="Kenicer G."/>
            <person name="Hawes C."/>
            <person name="Begg G.S."/>
            <person name="Quilliam R.S."/>
            <person name="Squire G.R."/>
            <person name="Poole P.S."/>
            <person name="Young P.W."/>
            <person name="Iannetta P.M."/>
            <person name="James E.K."/>
        </authorList>
    </citation>
    <scope>NUCLEOTIDE SEQUENCE [LARGE SCALE GENOMIC DNA]</scope>
    <source>
        <strain evidence="3 4">JHI944</strain>
    </source>
</reference>
<dbReference type="Pfam" id="PF01757">
    <property type="entry name" value="Acyl_transf_3"/>
    <property type="match status" value="1"/>
</dbReference>